<sequence length="192" mass="21223">MNLRSSLVLIALALPSNLAFPKQVKSSCPIVEPMENLDFDAISGQWFAQRSIGTEFVPTGTGCITSDYHFKDGKVLFDFRSTSKSGQLEQECGNAVPAANTTADWTLNFESGNVGRSVIFSTNYVDYVASYTCEENGDGTLKESGYVLTREPEGAQAMINYVVQMFIDRGVDVTNLVYVRQFDCDYQRPSNC</sequence>
<dbReference type="GO" id="GO:0006629">
    <property type="term" value="P:lipid metabolic process"/>
    <property type="evidence" value="ECO:0007669"/>
    <property type="project" value="TreeGrafter"/>
</dbReference>
<accession>A0A553P609</accession>
<keyword evidence="1" id="KW-0732">Signal</keyword>
<evidence type="ECO:0000256" key="1">
    <source>
        <dbReference type="PIRNR" id="PIRNR036893"/>
    </source>
</evidence>
<protein>
    <recommendedName>
        <fullName evidence="4">Lipocalin/cytosolic fatty-acid binding domain-containing protein</fullName>
    </recommendedName>
</protein>
<dbReference type="Gene3D" id="2.40.128.20">
    <property type="match status" value="1"/>
</dbReference>
<dbReference type="AlphaFoldDB" id="A0A553P609"/>
<evidence type="ECO:0008006" key="4">
    <source>
        <dbReference type="Google" id="ProtNLM"/>
    </source>
</evidence>
<feature type="signal peptide" evidence="1">
    <location>
        <begin position="1"/>
        <end position="19"/>
    </location>
</feature>
<dbReference type="InterPro" id="IPR012674">
    <property type="entry name" value="Calycin"/>
</dbReference>
<dbReference type="SUPFAM" id="SSF50814">
    <property type="entry name" value="Lipocalins"/>
    <property type="match status" value="1"/>
</dbReference>
<reference evidence="2 3" key="1">
    <citation type="journal article" date="2018" name="Nat. Ecol. Evol.">
        <title>Genomic signatures of mitonuclear coevolution across populations of Tigriopus californicus.</title>
        <authorList>
            <person name="Barreto F.S."/>
            <person name="Watson E.T."/>
            <person name="Lima T.G."/>
            <person name="Willett C.S."/>
            <person name="Edmands S."/>
            <person name="Li W."/>
            <person name="Burton R.S."/>
        </authorList>
    </citation>
    <scope>NUCLEOTIDE SEQUENCE [LARGE SCALE GENOMIC DNA]</scope>
    <source>
        <strain evidence="2 3">San Diego</strain>
    </source>
</reference>
<dbReference type="EMBL" id="VCGU01000007">
    <property type="protein sequence ID" value="TRY73102.1"/>
    <property type="molecule type" value="Genomic_DNA"/>
</dbReference>
<feature type="chain" id="PRO_5022280119" description="Lipocalin/cytosolic fatty-acid binding domain-containing protein" evidence="1">
    <location>
        <begin position="20"/>
        <end position="192"/>
    </location>
</feature>
<dbReference type="PANTHER" id="PTHR10612">
    <property type="entry name" value="APOLIPOPROTEIN D"/>
    <property type="match status" value="1"/>
</dbReference>
<organism evidence="2 3">
    <name type="scientific">Tigriopus californicus</name>
    <name type="common">Marine copepod</name>
    <dbReference type="NCBI Taxonomy" id="6832"/>
    <lineage>
        <taxon>Eukaryota</taxon>
        <taxon>Metazoa</taxon>
        <taxon>Ecdysozoa</taxon>
        <taxon>Arthropoda</taxon>
        <taxon>Crustacea</taxon>
        <taxon>Multicrustacea</taxon>
        <taxon>Hexanauplia</taxon>
        <taxon>Copepoda</taxon>
        <taxon>Harpacticoida</taxon>
        <taxon>Harpacticidae</taxon>
        <taxon>Tigriopus</taxon>
    </lineage>
</organism>
<keyword evidence="3" id="KW-1185">Reference proteome</keyword>
<evidence type="ECO:0000313" key="3">
    <source>
        <dbReference type="Proteomes" id="UP000318571"/>
    </source>
</evidence>
<comment type="caution">
    <text evidence="2">The sequence shown here is derived from an EMBL/GenBank/DDBJ whole genome shotgun (WGS) entry which is preliminary data.</text>
</comment>
<gene>
    <name evidence="2" type="ORF">TCAL_13315</name>
</gene>
<comment type="similarity">
    <text evidence="1">Belongs to the calycin superfamily. Lipocalin family.</text>
</comment>
<dbReference type="GO" id="GO:0000302">
    <property type="term" value="P:response to reactive oxygen species"/>
    <property type="evidence" value="ECO:0007669"/>
    <property type="project" value="TreeGrafter"/>
</dbReference>
<dbReference type="GO" id="GO:0005737">
    <property type="term" value="C:cytoplasm"/>
    <property type="evidence" value="ECO:0007669"/>
    <property type="project" value="TreeGrafter"/>
</dbReference>
<name>A0A553P609_TIGCA</name>
<proteinExistence type="inferred from homology"/>
<dbReference type="PIRSF" id="PIRSF036893">
    <property type="entry name" value="Lipocalin_ApoD"/>
    <property type="match status" value="1"/>
</dbReference>
<dbReference type="Proteomes" id="UP000318571">
    <property type="component" value="Chromosome 3"/>
</dbReference>
<dbReference type="PANTHER" id="PTHR10612:SF62">
    <property type="entry name" value="LIPOCALIN_CYTOSOLIC FATTY-ACID BINDING DOMAIN-CONTAINING PROTEIN"/>
    <property type="match status" value="1"/>
</dbReference>
<dbReference type="InterPro" id="IPR022271">
    <property type="entry name" value="Lipocalin_ApoD"/>
</dbReference>
<evidence type="ECO:0000313" key="2">
    <source>
        <dbReference type="EMBL" id="TRY73102.1"/>
    </source>
</evidence>